<dbReference type="STRING" id="4081.A0A3Q7GTV7"/>
<dbReference type="Proteomes" id="UP000004994">
    <property type="component" value="Chromosome 4"/>
</dbReference>
<evidence type="ECO:0000313" key="1">
    <source>
        <dbReference type="EnsemblPlants" id="Solyc04g025373.1.1"/>
    </source>
</evidence>
<accession>A0A3Q7GTV7</accession>
<protein>
    <recommendedName>
        <fullName evidence="3">Reverse transcriptase Ty1/copia-type domain-containing protein</fullName>
    </recommendedName>
</protein>
<proteinExistence type="predicted"/>
<dbReference type="AlphaFoldDB" id="A0A3Q7GTV7"/>
<dbReference type="Gramene" id="Solyc04g025373.1.1">
    <property type="protein sequence ID" value="Solyc04g025373.1.1"/>
    <property type="gene ID" value="Solyc04g025373.1"/>
</dbReference>
<dbReference type="CDD" id="cd09272">
    <property type="entry name" value="RNase_HI_RT_Ty1"/>
    <property type="match status" value="1"/>
</dbReference>
<reference evidence="1" key="2">
    <citation type="submission" date="2019-01" db="UniProtKB">
        <authorList>
            <consortium name="EnsemblPlants"/>
        </authorList>
    </citation>
    <scope>IDENTIFICATION</scope>
    <source>
        <strain evidence="1">cv. Heinz 1706</strain>
    </source>
</reference>
<dbReference type="PaxDb" id="4081-Solyc04g025320.1.1"/>
<dbReference type="EnsemblPlants" id="Solyc04g025373.1.1">
    <property type="protein sequence ID" value="Solyc04g025373.1.1"/>
    <property type="gene ID" value="Solyc04g025373.1"/>
</dbReference>
<reference evidence="1" key="1">
    <citation type="journal article" date="2012" name="Nature">
        <title>The tomato genome sequence provides insights into fleshy fruit evolution.</title>
        <authorList>
            <consortium name="Tomato Genome Consortium"/>
        </authorList>
    </citation>
    <scope>NUCLEOTIDE SEQUENCE [LARGE SCALE GENOMIC DNA]</scope>
    <source>
        <strain evidence="1">cv. Heinz 1706</strain>
    </source>
</reference>
<evidence type="ECO:0008006" key="3">
    <source>
        <dbReference type="Google" id="ProtNLM"/>
    </source>
</evidence>
<dbReference type="InParanoid" id="A0A3Q7GTV7"/>
<sequence length="238" mass="27171">MNLSRKMCPTVREEKENVAKFTYSSVVKILIYAMMCTRPDIAHAVGVVSRLLENPGKEHWEAVKWILRYLRGSSDECLCFGASNPILKGYTDSDMAGGAISWQSKLQKCVALSTTEAEYIAATDAGKEMIGLKRFLHELCLNQMNYQKWIKLYHTFRITGGYAQLSYLRYERPLSAFNWVLDKKSIIDPIKKHNANVLPPPTKLNVTSFADIKHDVAHTMATDIRKKEFGMSVIFFHR</sequence>
<dbReference type="PANTHER" id="PTHR11439">
    <property type="entry name" value="GAG-POL-RELATED RETROTRANSPOSON"/>
    <property type="match status" value="1"/>
</dbReference>
<evidence type="ECO:0000313" key="2">
    <source>
        <dbReference type="Proteomes" id="UP000004994"/>
    </source>
</evidence>
<organism evidence="1">
    <name type="scientific">Solanum lycopersicum</name>
    <name type="common">Tomato</name>
    <name type="synonym">Lycopersicon esculentum</name>
    <dbReference type="NCBI Taxonomy" id="4081"/>
    <lineage>
        <taxon>Eukaryota</taxon>
        <taxon>Viridiplantae</taxon>
        <taxon>Streptophyta</taxon>
        <taxon>Embryophyta</taxon>
        <taxon>Tracheophyta</taxon>
        <taxon>Spermatophyta</taxon>
        <taxon>Magnoliopsida</taxon>
        <taxon>eudicotyledons</taxon>
        <taxon>Gunneridae</taxon>
        <taxon>Pentapetalae</taxon>
        <taxon>asterids</taxon>
        <taxon>lamiids</taxon>
        <taxon>Solanales</taxon>
        <taxon>Solanaceae</taxon>
        <taxon>Solanoideae</taxon>
        <taxon>Solaneae</taxon>
        <taxon>Solanum</taxon>
        <taxon>Solanum subgen. Lycopersicon</taxon>
    </lineage>
</organism>
<dbReference type="PANTHER" id="PTHR11439:SF467">
    <property type="entry name" value="INTEGRASE CATALYTIC DOMAIN-CONTAINING PROTEIN"/>
    <property type="match status" value="1"/>
</dbReference>
<keyword evidence="2" id="KW-1185">Reference proteome</keyword>
<name>A0A3Q7GTV7_SOLLC</name>